<reference evidence="1" key="1">
    <citation type="submission" date="2020-08" db="EMBL/GenBank/DDBJ databases">
        <title>Genome public.</title>
        <authorList>
            <person name="Liu C."/>
            <person name="Sun Q."/>
        </authorList>
    </citation>
    <scope>NUCLEOTIDE SEQUENCE</scope>
    <source>
        <strain evidence="1">NSJ-53</strain>
    </source>
</reference>
<dbReference type="EMBL" id="JACRSR010000003">
    <property type="protein sequence ID" value="MBC8531753.1"/>
    <property type="molecule type" value="Genomic_DNA"/>
</dbReference>
<dbReference type="NCBIfam" id="TIGR01725">
    <property type="entry name" value="phge_HK97_gp10"/>
    <property type="match status" value="1"/>
</dbReference>
<dbReference type="Pfam" id="PF04883">
    <property type="entry name" value="HK97-gp10_like"/>
    <property type="match status" value="1"/>
</dbReference>
<evidence type="ECO:0000313" key="2">
    <source>
        <dbReference type="Proteomes" id="UP000623172"/>
    </source>
</evidence>
<evidence type="ECO:0000313" key="1">
    <source>
        <dbReference type="EMBL" id="MBC8531753.1"/>
    </source>
</evidence>
<name>A0A926HQ13_9FIRM</name>
<proteinExistence type="predicted"/>
<comment type="caution">
    <text evidence="1">The sequence shown here is derived from an EMBL/GenBank/DDBJ whole genome shotgun (WGS) entry which is preliminary data.</text>
</comment>
<dbReference type="InterPro" id="IPR010064">
    <property type="entry name" value="HK97-gp10_tail"/>
</dbReference>
<keyword evidence="2" id="KW-1185">Reference proteome</keyword>
<protein>
    <recommendedName>
        <fullName evidence="3">HK97 gp10 family phage protein</fullName>
    </recommendedName>
</protein>
<sequence length="129" mass="14624">MKDGFLQYADDLSKIAAKITDAKVKERACEAAGKVLADEALRNAQRQLHRRSGRLFKSIVAEYDPAEEAEYVGWGGELNSTKSAHGYYGFFHEYGTMKMRPSPHMRPAMDSKGEKALDEMIKVYQKEME</sequence>
<evidence type="ECO:0008006" key="3">
    <source>
        <dbReference type="Google" id="ProtNLM"/>
    </source>
</evidence>
<organism evidence="1 2">
    <name type="scientific">Gehongia tenuis</name>
    <dbReference type="NCBI Taxonomy" id="2763655"/>
    <lineage>
        <taxon>Bacteria</taxon>
        <taxon>Bacillati</taxon>
        <taxon>Bacillota</taxon>
        <taxon>Clostridia</taxon>
        <taxon>Christensenellales</taxon>
        <taxon>Christensenellaceae</taxon>
        <taxon>Gehongia</taxon>
    </lineage>
</organism>
<dbReference type="AlphaFoldDB" id="A0A926HQ13"/>
<gene>
    <name evidence="1" type="ORF">H8696_07815</name>
</gene>
<dbReference type="RefSeq" id="WP_249316373.1">
    <property type="nucleotide sequence ID" value="NZ_JACRSR010000003.1"/>
</dbReference>
<dbReference type="Proteomes" id="UP000623172">
    <property type="component" value="Unassembled WGS sequence"/>
</dbReference>
<accession>A0A926HQ13</accession>